<accession>X6NMP7</accession>
<name>X6NMP7_RETFI</name>
<gene>
    <name evidence="2" type="ORF">RFI_10452</name>
</gene>
<feature type="non-terminal residue" evidence="2">
    <location>
        <position position="218"/>
    </location>
</feature>
<evidence type="ECO:0000313" key="3">
    <source>
        <dbReference type="Proteomes" id="UP000023152"/>
    </source>
</evidence>
<proteinExistence type="predicted"/>
<feature type="compositionally biased region" description="Polar residues" evidence="1">
    <location>
        <begin position="1"/>
        <end position="15"/>
    </location>
</feature>
<reference evidence="2 3" key="1">
    <citation type="journal article" date="2013" name="Curr. Biol.">
        <title>The Genome of the Foraminiferan Reticulomyxa filosa.</title>
        <authorList>
            <person name="Glockner G."/>
            <person name="Hulsmann N."/>
            <person name="Schleicher M."/>
            <person name="Noegel A.A."/>
            <person name="Eichinger L."/>
            <person name="Gallinger C."/>
            <person name="Pawlowski J."/>
            <person name="Sierra R."/>
            <person name="Euteneuer U."/>
            <person name="Pillet L."/>
            <person name="Moustafa A."/>
            <person name="Platzer M."/>
            <person name="Groth M."/>
            <person name="Szafranski K."/>
            <person name="Schliwa M."/>
        </authorList>
    </citation>
    <scope>NUCLEOTIDE SEQUENCE [LARGE SCALE GENOMIC DNA]</scope>
</reference>
<comment type="caution">
    <text evidence="2">The sequence shown here is derived from an EMBL/GenBank/DDBJ whole genome shotgun (WGS) entry which is preliminary data.</text>
</comment>
<keyword evidence="3" id="KW-1185">Reference proteome</keyword>
<dbReference type="EMBL" id="ASPP01007706">
    <property type="protein sequence ID" value="ETO26677.1"/>
    <property type="molecule type" value="Genomic_DNA"/>
</dbReference>
<dbReference type="AlphaFoldDB" id="X6NMP7"/>
<evidence type="ECO:0000256" key="1">
    <source>
        <dbReference type="SAM" id="MobiDB-lite"/>
    </source>
</evidence>
<sequence length="218" mass="25487">MGNINKGTENQNPQITPEIAPTPQQQLTGVHLPDAKEFETQKRGRYHKVIAYWSRCSFSEEITKPENKRKDEKVKKRPQRSIAMRNLREYPTDLVELIVKFVPYFLHSKQSAILRSNLKFQNKPLYEQFPKPSFNVVLEALATKQMVKHTIKRSKSVKRTEILMDSQSICDILIVGTELSGKKTLFKQFHEIYSPFRDKFNDIDQSYTPYGIHEISEQ</sequence>
<dbReference type="Proteomes" id="UP000023152">
    <property type="component" value="Unassembled WGS sequence"/>
</dbReference>
<protein>
    <submittedName>
        <fullName evidence="2">Uncharacterized protein</fullName>
    </submittedName>
</protein>
<organism evidence="2 3">
    <name type="scientific">Reticulomyxa filosa</name>
    <dbReference type="NCBI Taxonomy" id="46433"/>
    <lineage>
        <taxon>Eukaryota</taxon>
        <taxon>Sar</taxon>
        <taxon>Rhizaria</taxon>
        <taxon>Retaria</taxon>
        <taxon>Foraminifera</taxon>
        <taxon>Monothalamids</taxon>
        <taxon>Reticulomyxidae</taxon>
        <taxon>Reticulomyxa</taxon>
    </lineage>
</organism>
<evidence type="ECO:0000313" key="2">
    <source>
        <dbReference type="EMBL" id="ETO26677.1"/>
    </source>
</evidence>
<feature type="region of interest" description="Disordered" evidence="1">
    <location>
        <begin position="1"/>
        <end position="23"/>
    </location>
</feature>